<organism evidence="1">
    <name type="scientific">uncultured bacterium 9F08</name>
    <dbReference type="NCBI Taxonomy" id="697051"/>
    <lineage>
        <taxon>Bacteria</taxon>
        <taxon>environmental samples</taxon>
    </lineage>
</organism>
<dbReference type="EMBL" id="GU177851">
    <property type="protein sequence ID" value="ADB12517.1"/>
    <property type="molecule type" value="Genomic_DNA"/>
</dbReference>
<dbReference type="AlphaFoldDB" id="D2XIQ3"/>
<reference evidence="1" key="1">
    <citation type="submission" date="2009-11" db="EMBL/GenBank/DDBJ databases">
        <authorList>
            <person name="Rhee S.-K."/>
            <person name="Park S.-J."/>
        </authorList>
    </citation>
    <scope>NUCLEOTIDE SEQUENCE</scope>
</reference>
<proteinExistence type="predicted"/>
<name>D2XIQ3_9BACT</name>
<protein>
    <submittedName>
        <fullName evidence="1">Uncharacterized protein</fullName>
    </submittedName>
</protein>
<sequence>MPIWRPSPMRLIVAGSTVSSPNPGMRRSCYRSWNRPSCSRKSNHSPVFSLLLGQMARCLHLNYLFLILFERK</sequence>
<reference evidence="1" key="2">
    <citation type="journal article" date="2010" name="J. Microbiol.">
        <title>Metagenomic assessment of a sulfur-oxidizing enrichment culture derived from marine sediment.</title>
        <authorList>
            <person name="Jung M.Y."/>
            <person name="Pham V."/>
            <person name="Park S.J."/>
            <person name="Kim S.J."/>
            <person name="Chae J.C."/>
            <person name="Roh Y."/>
            <person name="Rhee S.K."/>
        </authorList>
    </citation>
    <scope>NUCLEOTIDE SEQUENCE</scope>
</reference>
<evidence type="ECO:0000313" key="1">
    <source>
        <dbReference type="EMBL" id="ADB12517.1"/>
    </source>
</evidence>
<accession>D2XIQ3</accession>